<feature type="transmembrane region" description="Helical" evidence="8">
    <location>
        <begin position="316"/>
        <end position="336"/>
    </location>
</feature>
<feature type="transmembrane region" description="Helical" evidence="8">
    <location>
        <begin position="21"/>
        <end position="43"/>
    </location>
</feature>
<keyword evidence="7 8" id="KW-0472">Membrane</keyword>
<dbReference type="Pfam" id="PF12698">
    <property type="entry name" value="ABC2_membrane_3"/>
    <property type="match status" value="1"/>
</dbReference>
<accession>A0A0S7BFW9</accession>
<dbReference type="InterPro" id="IPR013525">
    <property type="entry name" value="ABC2_TM"/>
</dbReference>
<dbReference type="RefSeq" id="WP_075072371.1">
    <property type="nucleotide sequence ID" value="NZ_DF967972.1"/>
</dbReference>
<dbReference type="PROSITE" id="PS51012">
    <property type="entry name" value="ABC_TM2"/>
    <property type="match status" value="1"/>
</dbReference>
<keyword evidence="4" id="KW-1003">Cell membrane</keyword>
<evidence type="ECO:0000256" key="1">
    <source>
        <dbReference type="ARBA" id="ARBA00004651"/>
    </source>
</evidence>
<dbReference type="PANTHER" id="PTHR30294:SF38">
    <property type="entry name" value="TRANSPORT PERMEASE PROTEIN"/>
    <property type="match status" value="1"/>
</dbReference>
<dbReference type="PANTHER" id="PTHR30294">
    <property type="entry name" value="MEMBRANE COMPONENT OF ABC TRANSPORTER YHHJ-RELATED"/>
    <property type="match status" value="1"/>
</dbReference>
<evidence type="ECO:0000256" key="2">
    <source>
        <dbReference type="ARBA" id="ARBA00007783"/>
    </source>
</evidence>
<dbReference type="Proteomes" id="UP000055060">
    <property type="component" value="Unassembled WGS sequence"/>
</dbReference>
<keyword evidence="5 8" id="KW-0812">Transmembrane</keyword>
<dbReference type="GO" id="GO:0005886">
    <property type="term" value="C:plasma membrane"/>
    <property type="evidence" value="ECO:0007669"/>
    <property type="project" value="UniProtKB-SubCell"/>
</dbReference>
<keyword evidence="6 8" id="KW-1133">Transmembrane helix</keyword>
<comment type="similarity">
    <text evidence="2">Belongs to the ABC-2 integral membrane protein family.</text>
</comment>
<dbReference type="InterPro" id="IPR051449">
    <property type="entry name" value="ABC-2_transporter_component"/>
</dbReference>
<evidence type="ECO:0000256" key="6">
    <source>
        <dbReference type="ARBA" id="ARBA00022989"/>
    </source>
</evidence>
<evidence type="ECO:0000313" key="10">
    <source>
        <dbReference type="EMBL" id="GAP13000.1"/>
    </source>
</evidence>
<protein>
    <submittedName>
        <fullName evidence="10">ABC-type multidrug transport system, permease component</fullName>
    </submittedName>
</protein>
<feature type="transmembrane region" description="Helical" evidence="8">
    <location>
        <begin position="249"/>
        <end position="274"/>
    </location>
</feature>
<gene>
    <name evidence="10" type="ORF">LARV_00741</name>
</gene>
<dbReference type="AlphaFoldDB" id="A0A0S7BFW9"/>
<keyword evidence="11" id="KW-1185">Reference proteome</keyword>
<evidence type="ECO:0000256" key="7">
    <source>
        <dbReference type="ARBA" id="ARBA00023136"/>
    </source>
</evidence>
<dbReference type="EMBL" id="DF967972">
    <property type="protein sequence ID" value="GAP13000.1"/>
    <property type="molecule type" value="Genomic_DNA"/>
</dbReference>
<sequence>MNKLLAIIRKDTEIRFASFSEWLFFLILPIFFTFVLAGGTGTYNDPRTALTVVDQANSPLSAQLVTELKKSDSIRPVLKPLAEAEDEFEKRNVSALLVIPPDFDLAHLREGSLSLDLRQLPNNLGALAAYQTVESILQRLSSGVEIAGQSVAAAEQIRPFASAQERNAYFDAALSAAQSEIEAAPERVSITRAAVEDPVDYDPAANASAGQIITWVFIPLFGISGMFAYERATGTLRRLLTSPTRKATYLLGTLLGMVFWSLVQMLLLILFGTFVMKLNWGHSPAALAVILVSSALAASAIGVALGAFVKTESQASGLSIMLGMVMALLGGCWYPLELFPSVVQQAVKVLPTRWAMQGMLDIVLRGQGLSAVLPEAAVLLGFAALFYGIGIWRFRYE</sequence>
<dbReference type="Gene3D" id="3.40.1710.10">
    <property type="entry name" value="abc type-2 transporter like domain"/>
    <property type="match status" value="1"/>
</dbReference>
<evidence type="ECO:0000256" key="4">
    <source>
        <dbReference type="ARBA" id="ARBA00022475"/>
    </source>
</evidence>
<organism evidence="10">
    <name type="scientific">Longilinea arvoryzae</name>
    <dbReference type="NCBI Taxonomy" id="360412"/>
    <lineage>
        <taxon>Bacteria</taxon>
        <taxon>Bacillati</taxon>
        <taxon>Chloroflexota</taxon>
        <taxon>Anaerolineae</taxon>
        <taxon>Anaerolineales</taxon>
        <taxon>Anaerolineaceae</taxon>
        <taxon>Longilinea</taxon>
    </lineage>
</organism>
<comment type="subcellular location">
    <subcellularLocation>
        <location evidence="1">Cell membrane</location>
        <topology evidence="1">Multi-pass membrane protein</topology>
    </subcellularLocation>
</comment>
<feature type="transmembrane region" description="Helical" evidence="8">
    <location>
        <begin position="286"/>
        <end position="309"/>
    </location>
</feature>
<dbReference type="STRING" id="360412.LARV_00741"/>
<feature type="transmembrane region" description="Helical" evidence="8">
    <location>
        <begin position="212"/>
        <end position="229"/>
    </location>
</feature>
<feature type="domain" description="ABC transmembrane type-2" evidence="9">
    <location>
        <begin position="171"/>
        <end position="397"/>
    </location>
</feature>
<dbReference type="GO" id="GO:0140359">
    <property type="term" value="F:ABC-type transporter activity"/>
    <property type="evidence" value="ECO:0007669"/>
    <property type="project" value="InterPro"/>
</dbReference>
<evidence type="ECO:0000256" key="3">
    <source>
        <dbReference type="ARBA" id="ARBA00022448"/>
    </source>
</evidence>
<keyword evidence="3" id="KW-0813">Transport</keyword>
<proteinExistence type="inferred from homology"/>
<feature type="transmembrane region" description="Helical" evidence="8">
    <location>
        <begin position="376"/>
        <end position="394"/>
    </location>
</feature>
<evidence type="ECO:0000256" key="8">
    <source>
        <dbReference type="SAM" id="Phobius"/>
    </source>
</evidence>
<evidence type="ECO:0000313" key="11">
    <source>
        <dbReference type="Proteomes" id="UP000055060"/>
    </source>
</evidence>
<evidence type="ECO:0000259" key="9">
    <source>
        <dbReference type="PROSITE" id="PS51012"/>
    </source>
</evidence>
<evidence type="ECO:0000256" key="5">
    <source>
        <dbReference type="ARBA" id="ARBA00022692"/>
    </source>
</evidence>
<name>A0A0S7BFW9_9CHLR</name>
<reference evidence="10" key="1">
    <citation type="submission" date="2015-07" db="EMBL/GenBank/DDBJ databases">
        <title>Draft Genome Sequences of Anaerolinea thermolimosa IMO-1, Bellilinea caldifistulae GOMI-1, Leptolinea tardivitalis YMTK-2, Levilinea saccharolytica KIBI-1,Longilinea arvoryzae KOME-1, Previously Described as Members of the Anaerolineaceae (Chloroflexi).</title>
        <authorList>
            <person name="Sekiguchi Y."/>
            <person name="Ohashi A."/>
            <person name="Matsuura N."/>
            <person name="Tourlousse M.D."/>
        </authorList>
    </citation>
    <scope>NUCLEOTIDE SEQUENCE [LARGE SCALE GENOMIC DNA]</scope>
    <source>
        <strain evidence="10">KOME-1</strain>
    </source>
</reference>
<dbReference type="OrthoDB" id="266913at2"/>
<dbReference type="InterPro" id="IPR047817">
    <property type="entry name" value="ABC2_TM_bact-type"/>
</dbReference>